<evidence type="ECO:0000256" key="1">
    <source>
        <dbReference type="SAM" id="Phobius"/>
    </source>
</evidence>
<sequence>MDFEQIIGILAGILTTIAVIPQIYKAIKSKNVDDISPYMFVTLCLGVGLWTYYGFLKNDLPIIITNGVSFIFNSCMLIIALTAKSEKN</sequence>
<evidence type="ECO:0000313" key="2">
    <source>
        <dbReference type="EMBL" id="SHJ99543.1"/>
    </source>
</evidence>
<dbReference type="Gene3D" id="1.20.1280.290">
    <property type="match status" value="1"/>
</dbReference>
<dbReference type="NCBIfam" id="NF037968">
    <property type="entry name" value="SemiSWEET_2"/>
    <property type="match status" value="1"/>
</dbReference>
<gene>
    <name evidence="2" type="ORF">SAMN04487908_1399</name>
</gene>
<name>A0A1M6NV10_9FLAO</name>
<protein>
    <submittedName>
        <fullName evidence="2">MtN3 and saliva related transmembrane protein</fullName>
    </submittedName>
</protein>
<dbReference type="STRING" id="797419.SAMN05216556_13611"/>
<dbReference type="GO" id="GO:0051119">
    <property type="term" value="F:sugar transmembrane transporter activity"/>
    <property type="evidence" value="ECO:0007669"/>
    <property type="project" value="InterPro"/>
</dbReference>
<feature type="transmembrane region" description="Helical" evidence="1">
    <location>
        <begin position="36"/>
        <end position="56"/>
    </location>
</feature>
<keyword evidence="1" id="KW-0472">Membrane</keyword>
<dbReference type="OrthoDB" id="122062at2"/>
<organism evidence="2 3">
    <name type="scientific">Aequorivita viscosa</name>
    <dbReference type="NCBI Taxonomy" id="797419"/>
    <lineage>
        <taxon>Bacteria</taxon>
        <taxon>Pseudomonadati</taxon>
        <taxon>Bacteroidota</taxon>
        <taxon>Flavobacteriia</taxon>
        <taxon>Flavobacteriales</taxon>
        <taxon>Flavobacteriaceae</taxon>
        <taxon>Aequorivita</taxon>
    </lineage>
</organism>
<keyword evidence="3" id="KW-1185">Reference proteome</keyword>
<keyword evidence="1" id="KW-1133">Transmembrane helix</keyword>
<dbReference type="AlphaFoldDB" id="A0A1M6NV10"/>
<dbReference type="InterPro" id="IPR004316">
    <property type="entry name" value="SWEET_rpt"/>
</dbReference>
<evidence type="ECO:0000313" key="3">
    <source>
        <dbReference type="Proteomes" id="UP000184172"/>
    </source>
</evidence>
<feature type="transmembrane region" description="Helical" evidence="1">
    <location>
        <begin position="62"/>
        <end position="83"/>
    </location>
</feature>
<dbReference type="InterPro" id="IPR047662">
    <property type="entry name" value="SemiSWEET"/>
</dbReference>
<dbReference type="Proteomes" id="UP000184172">
    <property type="component" value="Unassembled WGS sequence"/>
</dbReference>
<feature type="transmembrane region" description="Helical" evidence="1">
    <location>
        <begin position="6"/>
        <end position="24"/>
    </location>
</feature>
<reference evidence="3" key="1">
    <citation type="submission" date="2016-11" db="EMBL/GenBank/DDBJ databases">
        <authorList>
            <person name="Varghese N."/>
            <person name="Submissions S."/>
        </authorList>
    </citation>
    <scope>NUCLEOTIDE SEQUENCE [LARGE SCALE GENOMIC DNA]</scope>
    <source>
        <strain evidence="3">DSM 26349</strain>
    </source>
</reference>
<keyword evidence="1 2" id="KW-0812">Transmembrane</keyword>
<proteinExistence type="predicted"/>
<dbReference type="GO" id="GO:0016020">
    <property type="term" value="C:membrane"/>
    <property type="evidence" value="ECO:0007669"/>
    <property type="project" value="InterPro"/>
</dbReference>
<dbReference type="EMBL" id="FQYV01000039">
    <property type="protein sequence ID" value="SHJ99543.1"/>
    <property type="molecule type" value="Genomic_DNA"/>
</dbReference>
<accession>A0A1M6NV10</accession>
<dbReference type="Pfam" id="PF03083">
    <property type="entry name" value="MtN3_slv"/>
    <property type="match status" value="1"/>
</dbReference>